<dbReference type="KEGG" id="lgv:LCGL_0026"/>
<dbReference type="Pfam" id="PF06114">
    <property type="entry name" value="Peptidase_M78"/>
    <property type="match status" value="1"/>
</dbReference>
<dbReference type="EMBL" id="AP009333">
    <property type="protein sequence ID" value="BAK59486.1"/>
    <property type="molecule type" value="Genomic_DNA"/>
</dbReference>
<evidence type="ECO:0000313" key="2">
    <source>
        <dbReference type="EMBL" id="BAK59486.1"/>
    </source>
</evidence>
<protein>
    <recommendedName>
        <fullName evidence="1">IrrE N-terminal-like domain-containing protein</fullName>
    </recommendedName>
</protein>
<evidence type="ECO:0000313" key="3">
    <source>
        <dbReference type="Proteomes" id="UP000008520"/>
    </source>
</evidence>
<sequence>MPKSRQKFSLAHELGHVLLGHKLKNHQSDPKEETEANIFAAQLLMPEQIIYEFEDRGAELSENLLIGSFDVSKAAALIRLETLEKIHDNHITYNDNDKLIMSDLLIKYNSFINKTLPLTFPQNIVKILTMETLIEIKKLQQKI</sequence>
<dbReference type="AlphaFoldDB" id="F9VGK3"/>
<dbReference type="eggNOG" id="COG2856">
    <property type="taxonomic scope" value="Bacteria"/>
</dbReference>
<dbReference type="Proteomes" id="UP000008520">
    <property type="component" value="Chromosome"/>
</dbReference>
<dbReference type="Gene3D" id="1.10.10.2910">
    <property type="match status" value="1"/>
</dbReference>
<dbReference type="PATRIC" id="fig|420890.5.peg.26"/>
<feature type="domain" description="IrrE N-terminal-like" evidence="1">
    <location>
        <begin position="2"/>
        <end position="80"/>
    </location>
</feature>
<dbReference type="HOGENOM" id="CLU_1803714_0_0_9"/>
<keyword evidence="3" id="KW-1185">Reference proteome</keyword>
<organism evidence="2 3">
    <name type="scientific">Lactococcus garvieae (strain Lg2)</name>
    <name type="common">Enterococcus seriolicida</name>
    <dbReference type="NCBI Taxonomy" id="420890"/>
    <lineage>
        <taxon>Bacteria</taxon>
        <taxon>Bacillati</taxon>
        <taxon>Bacillota</taxon>
        <taxon>Bacilli</taxon>
        <taxon>Lactobacillales</taxon>
        <taxon>Streptococcaceae</taxon>
        <taxon>Lactococcus</taxon>
    </lineage>
</organism>
<dbReference type="PANTHER" id="PTHR43236">
    <property type="entry name" value="ANTITOXIN HIGA1"/>
    <property type="match status" value="1"/>
</dbReference>
<name>F9VGK3_LACGL</name>
<dbReference type="STRING" id="420890.LCGL_0026"/>
<gene>
    <name evidence="2" type="ordered locus">LCGL_0026</name>
</gene>
<proteinExistence type="predicted"/>
<dbReference type="InterPro" id="IPR010359">
    <property type="entry name" value="IrrE_HExxH"/>
</dbReference>
<reference evidence="2 3" key="1">
    <citation type="journal article" date="2011" name="PLoS ONE">
        <title>Complete genome sequence and comparative analysis of the fish pathogen Lactococcus garvieae.</title>
        <authorList>
            <person name="Morita H."/>
            <person name="Toh H."/>
            <person name="Oshima K."/>
            <person name="Yoshizaki M."/>
            <person name="Kawanishi M."/>
            <person name="Nakaya K."/>
            <person name="Suzuki T."/>
            <person name="Miyauchi E."/>
            <person name="Ishii Y."/>
            <person name="Tanabe S."/>
            <person name="Murakami M."/>
            <person name="Hattori M."/>
        </authorList>
    </citation>
    <scope>NUCLEOTIDE SEQUENCE [LARGE SCALE GENOMIC DNA]</scope>
    <source>
        <strain evidence="2 3">Lg2</strain>
    </source>
</reference>
<accession>F9VGK3</accession>
<dbReference type="InterPro" id="IPR052345">
    <property type="entry name" value="Rad_response_metalloprotease"/>
</dbReference>
<dbReference type="PANTHER" id="PTHR43236:SF2">
    <property type="entry name" value="BLL0069 PROTEIN"/>
    <property type="match status" value="1"/>
</dbReference>
<evidence type="ECO:0000259" key="1">
    <source>
        <dbReference type="Pfam" id="PF06114"/>
    </source>
</evidence>